<dbReference type="AlphaFoldDB" id="A0A194V4T2"/>
<accession>A0A194V4T2</accession>
<feature type="region of interest" description="Disordered" evidence="1">
    <location>
        <begin position="342"/>
        <end position="390"/>
    </location>
</feature>
<proteinExistence type="predicted"/>
<dbReference type="OrthoDB" id="5215660at2759"/>
<feature type="compositionally biased region" description="Polar residues" evidence="1">
    <location>
        <begin position="360"/>
        <end position="374"/>
    </location>
</feature>
<dbReference type="Proteomes" id="UP000078576">
    <property type="component" value="Unassembled WGS sequence"/>
</dbReference>
<reference evidence="3" key="1">
    <citation type="submission" date="2014-12" db="EMBL/GenBank/DDBJ databases">
        <title>Genome Sequence of Valsa Canker Pathogens Uncovers a Specific Adaption of Colonization on Woody Bark.</title>
        <authorList>
            <person name="Yin Z."/>
            <person name="Liu H."/>
            <person name="Gao X."/>
            <person name="Li Z."/>
            <person name="Song N."/>
            <person name="Ke X."/>
            <person name="Dai Q."/>
            <person name="Wu Y."/>
            <person name="Sun Y."/>
            <person name="Xu J.-R."/>
            <person name="Kang Z.K."/>
            <person name="Wang L."/>
            <person name="Huang L."/>
        </authorList>
    </citation>
    <scope>NUCLEOTIDE SEQUENCE [LARGE SCALE GENOMIC DNA]</scope>
    <source>
        <strain evidence="3">SXYL134</strain>
    </source>
</reference>
<keyword evidence="3" id="KW-1185">Reference proteome</keyword>
<feature type="region of interest" description="Disordered" evidence="1">
    <location>
        <begin position="107"/>
        <end position="227"/>
    </location>
</feature>
<protein>
    <submittedName>
        <fullName evidence="2">Uncharacterized protein</fullName>
    </submittedName>
</protein>
<organism evidence="2 3">
    <name type="scientific">Cytospora mali</name>
    <name type="common">Apple Valsa canker fungus</name>
    <name type="synonym">Valsa mali</name>
    <dbReference type="NCBI Taxonomy" id="578113"/>
    <lineage>
        <taxon>Eukaryota</taxon>
        <taxon>Fungi</taxon>
        <taxon>Dikarya</taxon>
        <taxon>Ascomycota</taxon>
        <taxon>Pezizomycotina</taxon>
        <taxon>Sordariomycetes</taxon>
        <taxon>Sordariomycetidae</taxon>
        <taxon>Diaporthales</taxon>
        <taxon>Cytosporaceae</taxon>
        <taxon>Cytospora</taxon>
    </lineage>
</organism>
<evidence type="ECO:0000256" key="1">
    <source>
        <dbReference type="SAM" id="MobiDB-lite"/>
    </source>
</evidence>
<feature type="compositionally biased region" description="Low complexity" evidence="1">
    <location>
        <begin position="202"/>
        <end position="215"/>
    </location>
</feature>
<sequence length="390" mass="42982">MVTGYDSITRMLPSEYRDSRDFEQVKKIWNPILNQEMGRHWDMIKEGMKGFSLAHTEMLHVVASYERDETADLILREFLDNMFPGALELLTQIGPCINQYPSCVTNEPIPIDDSDTRSVTMGPEPNSSTQPRPESNTSMGPPPRPVGLLTLGPATPTKGRNGDGSGGPGPSSIYDVPDSPPRDDTDHGPLTLQQTAKRSLDTLGTETSPSTGSPTKRVKKATATQAVSPVKVTRTIDWWEVEGVEYIFKDKRCGPGWYVIRCNLGRQPGINPPGSFVKPPLEGNTALNHFNEQGHTCHDTSKKYTIDEIIRDFAHRVIGNGLTETRVNSANEKLHASLEQNAMKGSAKKSRKGKEKAVETGTSFIATNIRAGTSDTDDSYRESVRAYPHD</sequence>
<feature type="compositionally biased region" description="Polar residues" evidence="1">
    <location>
        <begin position="125"/>
        <end position="139"/>
    </location>
</feature>
<name>A0A194V4T2_CYTMA</name>
<gene>
    <name evidence="2" type="ORF">VP1G_06214</name>
</gene>
<dbReference type="EMBL" id="KN714721">
    <property type="protein sequence ID" value="KUI58893.1"/>
    <property type="molecule type" value="Genomic_DNA"/>
</dbReference>
<feature type="compositionally biased region" description="Basic and acidic residues" evidence="1">
    <location>
        <begin position="378"/>
        <end position="390"/>
    </location>
</feature>
<evidence type="ECO:0000313" key="3">
    <source>
        <dbReference type="Proteomes" id="UP000078576"/>
    </source>
</evidence>
<evidence type="ECO:0000313" key="2">
    <source>
        <dbReference type="EMBL" id="KUI58893.1"/>
    </source>
</evidence>